<evidence type="ECO:0008006" key="8">
    <source>
        <dbReference type="Google" id="ProtNLM"/>
    </source>
</evidence>
<keyword evidence="3 5" id="KW-0663">Pyridoxal phosphate</keyword>
<dbReference type="GO" id="GO:0019148">
    <property type="term" value="F:D-cysteine desulfhydrase activity"/>
    <property type="evidence" value="ECO:0007669"/>
    <property type="project" value="TreeGrafter"/>
</dbReference>
<name>M6CW40_9LEPT</name>
<evidence type="ECO:0000256" key="5">
    <source>
        <dbReference type="PIRSR" id="PIRSR006278-2"/>
    </source>
</evidence>
<dbReference type="PANTHER" id="PTHR43780">
    <property type="entry name" value="1-AMINOCYCLOPROPANE-1-CARBOXYLATE DEAMINASE-RELATED"/>
    <property type="match status" value="1"/>
</dbReference>
<evidence type="ECO:0000256" key="4">
    <source>
        <dbReference type="PIRSR" id="PIRSR006278-1"/>
    </source>
</evidence>
<proteinExistence type="inferred from homology"/>
<dbReference type="SUPFAM" id="SSF53686">
    <property type="entry name" value="Tryptophan synthase beta subunit-like PLP-dependent enzymes"/>
    <property type="match status" value="1"/>
</dbReference>
<reference evidence="6 7" key="1">
    <citation type="submission" date="2013-01" db="EMBL/GenBank/DDBJ databases">
        <authorList>
            <person name="Harkins D.M."/>
            <person name="Durkin A.S."/>
            <person name="Brinkac L.M."/>
            <person name="Haft D.H."/>
            <person name="Selengut J.D."/>
            <person name="Sanka R."/>
            <person name="DePew J."/>
            <person name="Purushe J."/>
            <person name="Galloway R.L."/>
            <person name="Vinetz J.M."/>
            <person name="Sutton G.G."/>
            <person name="Nierman W.C."/>
            <person name="Fouts D.E."/>
        </authorList>
    </citation>
    <scope>NUCLEOTIDE SEQUENCE [LARGE SCALE GENOMIC DNA]</scope>
    <source>
        <strain evidence="6 7">79601</strain>
    </source>
</reference>
<comment type="caution">
    <text evidence="6">The sequence shown here is derived from an EMBL/GenBank/DDBJ whole genome shotgun (WGS) entry which is preliminary data.</text>
</comment>
<dbReference type="PATRIC" id="fig|1218565.3.peg.3244"/>
<evidence type="ECO:0000256" key="2">
    <source>
        <dbReference type="ARBA" id="ARBA00008639"/>
    </source>
</evidence>
<evidence type="ECO:0000313" key="7">
    <source>
        <dbReference type="Proteomes" id="UP000011988"/>
    </source>
</evidence>
<dbReference type="PIRSF" id="PIRSF006278">
    <property type="entry name" value="ACCD_DCysDesulf"/>
    <property type="match status" value="1"/>
</dbReference>
<dbReference type="Gene3D" id="3.40.50.1100">
    <property type="match status" value="2"/>
</dbReference>
<dbReference type="EMBL" id="ANIK01000071">
    <property type="protein sequence ID" value="EMJ93133.1"/>
    <property type="molecule type" value="Genomic_DNA"/>
</dbReference>
<dbReference type="AlphaFoldDB" id="M6CW40"/>
<evidence type="ECO:0000256" key="1">
    <source>
        <dbReference type="ARBA" id="ARBA00001933"/>
    </source>
</evidence>
<dbReference type="Proteomes" id="UP000011988">
    <property type="component" value="Unassembled WGS sequence"/>
</dbReference>
<sequence>MKDLKTQLLTDLNRTKIQPIVFNSQAELSMVRDDRLAFGMGTKFRKFLGIHFALEKRNILNVILQGESHSNALAAFAFLFQNFGYHVHTFCYSRDRNRSSANSIFVKRNSYSIQEYDSRSKWKNAIERISIDAKPETTSSQRFLKVKTTHSDVEGVLIPEYGLSRAALDGLDSLWKQIPVEKYDRLVLDIGSGASWLGANRFFQNRIEVVGVSVGLPKKKMVDWLRKKSDSLNLKTMIIDENQILESTIGGGFGSRNMQILEYCKSFYEKYKIPIEPIYSGKSLYTIQNKMDRGELTGRTLYIHQGGLWNFLDVLIARQEEL</sequence>
<accession>M6CW40</accession>
<feature type="modified residue" description="N6-(pyridoxal phosphate)lysine" evidence="5">
    <location>
        <position position="43"/>
    </location>
</feature>
<comment type="cofactor">
    <cofactor evidence="1">
        <name>pyridoxal 5'-phosphate</name>
        <dbReference type="ChEBI" id="CHEBI:597326"/>
    </cofactor>
</comment>
<comment type="similarity">
    <text evidence="2">Belongs to the ACC deaminase/D-cysteine desulfhydrase family.</text>
</comment>
<dbReference type="InterPro" id="IPR036052">
    <property type="entry name" value="TrpB-like_PALP_sf"/>
</dbReference>
<gene>
    <name evidence="6" type="ORF">LEP1GSC194_1829</name>
</gene>
<protein>
    <recommendedName>
        <fullName evidence="8">1-aminocyclopropane-1-carboxylate deaminase</fullName>
    </recommendedName>
</protein>
<dbReference type="PANTHER" id="PTHR43780:SF2">
    <property type="entry name" value="1-AMINOCYCLOPROPANE-1-CARBOXYLATE DEAMINASE-RELATED"/>
    <property type="match status" value="1"/>
</dbReference>
<organism evidence="6 7">
    <name type="scientific">Leptospira alstonii serovar Sichuan str. 79601</name>
    <dbReference type="NCBI Taxonomy" id="1218565"/>
    <lineage>
        <taxon>Bacteria</taxon>
        <taxon>Pseudomonadati</taxon>
        <taxon>Spirochaetota</taxon>
        <taxon>Spirochaetia</taxon>
        <taxon>Leptospirales</taxon>
        <taxon>Leptospiraceae</taxon>
        <taxon>Leptospira</taxon>
    </lineage>
</organism>
<feature type="active site" description="Nucleophile" evidence="4">
    <location>
        <position position="70"/>
    </location>
</feature>
<evidence type="ECO:0000313" key="6">
    <source>
        <dbReference type="EMBL" id="EMJ93133.1"/>
    </source>
</evidence>
<dbReference type="InterPro" id="IPR027278">
    <property type="entry name" value="ACCD_DCysDesulf"/>
</dbReference>
<evidence type="ECO:0000256" key="3">
    <source>
        <dbReference type="ARBA" id="ARBA00022898"/>
    </source>
</evidence>